<dbReference type="Proteomes" id="UP000219331">
    <property type="component" value="Unassembled WGS sequence"/>
</dbReference>
<keyword evidence="2" id="KW-1185">Reference proteome</keyword>
<proteinExistence type="predicted"/>
<dbReference type="SUPFAM" id="SSF53254">
    <property type="entry name" value="Phosphoglycerate mutase-like"/>
    <property type="match status" value="1"/>
</dbReference>
<sequence>MLRLLLLRHAKSDWGHPGLSDFQRPLNERGRQAAPEVGSHMARHGLQPSRILCSTAQRTRETLAALLPALSGEADIRLTRALYDESDLDYLDIIRSHGGTARSLLVVGHNPATQDTALSLIGTGNPALREAIAAKYPTAALSVIDFDAADWSAVAPGSGRVVAYCLPRHLAATSSMSALPEAANDGTPAQDR</sequence>
<dbReference type="SMART" id="SM00855">
    <property type="entry name" value="PGAM"/>
    <property type="match status" value="1"/>
</dbReference>
<dbReference type="InterPro" id="IPR029033">
    <property type="entry name" value="His_PPase_superfam"/>
</dbReference>
<dbReference type="RefSeq" id="WP_067217061.1">
    <property type="nucleotide sequence ID" value="NZ_JAJGNR010000001.1"/>
</dbReference>
<dbReference type="Pfam" id="PF00300">
    <property type="entry name" value="His_Phos_1"/>
    <property type="match status" value="1"/>
</dbReference>
<organism evidence="1 2">
    <name type="scientific">Stappia indica</name>
    <dbReference type="NCBI Taxonomy" id="538381"/>
    <lineage>
        <taxon>Bacteria</taxon>
        <taxon>Pseudomonadati</taxon>
        <taxon>Pseudomonadota</taxon>
        <taxon>Alphaproteobacteria</taxon>
        <taxon>Hyphomicrobiales</taxon>
        <taxon>Stappiaceae</taxon>
        <taxon>Stappia</taxon>
    </lineage>
</organism>
<evidence type="ECO:0000313" key="2">
    <source>
        <dbReference type="Proteomes" id="UP000219331"/>
    </source>
</evidence>
<dbReference type="OrthoDB" id="9810154at2"/>
<dbReference type="STRING" id="538381.GCA_001696535_01181"/>
<dbReference type="CDD" id="cd07067">
    <property type="entry name" value="HP_PGM_like"/>
    <property type="match status" value="1"/>
</dbReference>
<dbReference type="InterPro" id="IPR013078">
    <property type="entry name" value="His_Pase_superF_clade-1"/>
</dbReference>
<dbReference type="PANTHER" id="PTHR47623:SF1">
    <property type="entry name" value="OS09G0287300 PROTEIN"/>
    <property type="match status" value="1"/>
</dbReference>
<evidence type="ECO:0000313" key="1">
    <source>
        <dbReference type="EMBL" id="SOB89191.1"/>
    </source>
</evidence>
<dbReference type="AlphaFoldDB" id="A0A285R517"/>
<dbReference type="EMBL" id="OBML01000001">
    <property type="protein sequence ID" value="SOB89191.1"/>
    <property type="molecule type" value="Genomic_DNA"/>
</dbReference>
<dbReference type="PANTHER" id="PTHR47623">
    <property type="entry name" value="OS09G0287300 PROTEIN"/>
    <property type="match status" value="1"/>
</dbReference>
<name>A0A285R517_9HYPH</name>
<gene>
    <name evidence="1" type="ORF">SAMN05421512_10199</name>
</gene>
<reference evidence="1 2" key="1">
    <citation type="submission" date="2017-08" db="EMBL/GenBank/DDBJ databases">
        <authorList>
            <person name="de Groot N.N."/>
        </authorList>
    </citation>
    <scope>NUCLEOTIDE SEQUENCE [LARGE SCALE GENOMIC DNA]</scope>
    <source>
        <strain evidence="1 2">USBA 352</strain>
    </source>
</reference>
<accession>A0A285R517</accession>
<dbReference type="Gene3D" id="3.40.50.1240">
    <property type="entry name" value="Phosphoglycerate mutase-like"/>
    <property type="match status" value="1"/>
</dbReference>
<protein>
    <submittedName>
        <fullName evidence="1">Phosphohistidine phosphatase</fullName>
    </submittedName>
</protein>